<dbReference type="InterPro" id="IPR036188">
    <property type="entry name" value="FAD/NAD-bd_sf"/>
</dbReference>
<name>A0ABW1U3C2_9BURK</name>
<protein>
    <submittedName>
        <fullName evidence="12">FAD-dependent oxidoreductase</fullName>
    </submittedName>
</protein>
<dbReference type="SUPFAM" id="SSF51971">
    <property type="entry name" value="Nucleotide-binding domain"/>
    <property type="match status" value="1"/>
</dbReference>
<dbReference type="Gene3D" id="3.20.20.70">
    <property type="entry name" value="Aldolase class I"/>
    <property type="match status" value="1"/>
</dbReference>
<keyword evidence="7" id="KW-0560">Oxidoreductase</keyword>
<organism evidence="12 13">
    <name type="scientific">Polaromonas aquatica</name>
    <dbReference type="NCBI Taxonomy" id="332657"/>
    <lineage>
        <taxon>Bacteria</taxon>
        <taxon>Pseudomonadati</taxon>
        <taxon>Pseudomonadota</taxon>
        <taxon>Betaproteobacteria</taxon>
        <taxon>Burkholderiales</taxon>
        <taxon>Comamonadaceae</taxon>
        <taxon>Polaromonas</taxon>
    </lineage>
</organism>
<dbReference type="InterPro" id="IPR001155">
    <property type="entry name" value="OxRdtase_FMN_N"/>
</dbReference>
<keyword evidence="13" id="KW-1185">Reference proteome</keyword>
<evidence type="ECO:0000256" key="4">
    <source>
        <dbReference type="ARBA" id="ARBA00022630"/>
    </source>
</evidence>
<accession>A0ABW1U3C2</accession>
<sequence length="665" mass="71036">MSVATEPPNEHYPHLFAPFELAGKRLRNRIVHASISLHFGAERGAPDGLIDYHASRARSGAAMIVTEPIGVAAHQGNQRIVAWNNSMAGDLARWADAVESHDCRLIGQVQDSGRGRHVPGRSFSAIGPSALPDDISWSVPHAMSAAEISVFVESAAGACLRMKHAGFSGAEISAGHGHLFHQFLSPLSNHREDAYGGDLAGRCRFLAELCLAIRHACGSNFILGVKLPGDDGVPGGIGPVVAAAIAAHLTSLVRVDYLSYAQGSHHRTLEMHLPDGAYPRLPYLALTRELRRTTPEVPVMALGRITDPAEAEGILAAGDIELVALGRPLITDATWPLKAQHGKAGDIRYCVSCNTCWKVIVTHTPIACDNNPRAGKPGETGALPPAAIRRRIAIAGAGIAGLEAAMTAARRGHEVTVFGASAEVGGKTRLHAAMPVAESLSSIYDYQFVQARLAGVRFELGQMVSAQTLIDLAPDAVVLATGAAMTWPPCLPKTLQADGLVQDLREAMGTLSGTTQPQAGTAVVLDMDHTDGTYSAIERLRDLFARVVVLTPRERIAEDTSLATRQRVQRRFHERGIEVICLVEPQWTTLVENEGTLQYRSVFGGELKNINNLAFFAYATPRVPELSLLEPLRQAGMEVHTIGDCKVARGVLEATAEGYAAGLAL</sequence>
<evidence type="ECO:0000256" key="7">
    <source>
        <dbReference type="ARBA" id="ARBA00023002"/>
    </source>
</evidence>
<evidence type="ECO:0000259" key="10">
    <source>
        <dbReference type="Pfam" id="PF00724"/>
    </source>
</evidence>
<evidence type="ECO:0000259" key="11">
    <source>
        <dbReference type="Pfam" id="PF07992"/>
    </source>
</evidence>
<evidence type="ECO:0000313" key="13">
    <source>
        <dbReference type="Proteomes" id="UP001596270"/>
    </source>
</evidence>
<evidence type="ECO:0000256" key="3">
    <source>
        <dbReference type="ARBA" id="ARBA00011048"/>
    </source>
</evidence>
<dbReference type="InterPro" id="IPR051793">
    <property type="entry name" value="NADH:flavin_oxidoreductase"/>
</dbReference>
<comment type="cofactor">
    <cofactor evidence="1">
        <name>FMN</name>
        <dbReference type="ChEBI" id="CHEBI:58210"/>
    </cofactor>
</comment>
<evidence type="ECO:0000256" key="5">
    <source>
        <dbReference type="ARBA" id="ARBA00022643"/>
    </source>
</evidence>
<dbReference type="EMBL" id="JBHSRS010000084">
    <property type="protein sequence ID" value="MFC6284043.1"/>
    <property type="molecule type" value="Genomic_DNA"/>
</dbReference>
<feature type="domain" description="FAD/NAD(P)-binding" evidence="11">
    <location>
        <begin position="391"/>
        <end position="595"/>
    </location>
</feature>
<evidence type="ECO:0000256" key="9">
    <source>
        <dbReference type="ARBA" id="ARBA00023014"/>
    </source>
</evidence>
<comment type="cofactor">
    <cofactor evidence="2">
        <name>[4Fe-4S] cluster</name>
        <dbReference type="ChEBI" id="CHEBI:49883"/>
    </cofactor>
</comment>
<keyword evidence="9" id="KW-0411">Iron-sulfur</keyword>
<keyword evidence="4" id="KW-0285">Flavoprotein</keyword>
<comment type="caution">
    <text evidence="12">The sequence shown here is derived from an EMBL/GenBank/DDBJ whole genome shotgun (WGS) entry which is preliminary data.</text>
</comment>
<evidence type="ECO:0000256" key="1">
    <source>
        <dbReference type="ARBA" id="ARBA00001917"/>
    </source>
</evidence>
<dbReference type="InterPro" id="IPR013785">
    <property type="entry name" value="Aldolase_TIM"/>
</dbReference>
<comment type="similarity">
    <text evidence="3">In the N-terminal section; belongs to the NADH:flavin oxidoreductase/NADH oxidase family.</text>
</comment>
<dbReference type="RefSeq" id="WP_371439808.1">
    <property type="nucleotide sequence ID" value="NZ_JBHSRS010000084.1"/>
</dbReference>
<dbReference type="Pfam" id="PF00724">
    <property type="entry name" value="Oxidored_FMN"/>
    <property type="match status" value="1"/>
</dbReference>
<dbReference type="PANTHER" id="PTHR42917:SF2">
    <property type="entry name" value="2,4-DIENOYL-COA REDUCTASE [(2E)-ENOYL-COA-PRODUCING]"/>
    <property type="match status" value="1"/>
</dbReference>
<dbReference type="Proteomes" id="UP001596270">
    <property type="component" value="Unassembled WGS sequence"/>
</dbReference>
<evidence type="ECO:0000313" key="12">
    <source>
        <dbReference type="EMBL" id="MFC6284043.1"/>
    </source>
</evidence>
<dbReference type="Gene3D" id="3.40.50.720">
    <property type="entry name" value="NAD(P)-binding Rossmann-like Domain"/>
    <property type="match status" value="1"/>
</dbReference>
<keyword evidence="8" id="KW-0408">Iron</keyword>
<keyword evidence="5" id="KW-0288">FMN</keyword>
<dbReference type="Pfam" id="PF07992">
    <property type="entry name" value="Pyr_redox_2"/>
    <property type="match status" value="1"/>
</dbReference>
<gene>
    <name evidence="12" type="ORF">ACFQND_22685</name>
</gene>
<dbReference type="PANTHER" id="PTHR42917">
    <property type="entry name" value="2,4-DIENOYL-COA REDUCTASE"/>
    <property type="match status" value="1"/>
</dbReference>
<proteinExistence type="inferred from homology"/>
<dbReference type="InterPro" id="IPR023753">
    <property type="entry name" value="FAD/NAD-binding_dom"/>
</dbReference>
<reference evidence="13" key="1">
    <citation type="journal article" date="2019" name="Int. J. Syst. Evol. Microbiol.">
        <title>The Global Catalogue of Microorganisms (GCM) 10K type strain sequencing project: providing services to taxonomists for standard genome sequencing and annotation.</title>
        <authorList>
            <consortium name="The Broad Institute Genomics Platform"/>
            <consortium name="The Broad Institute Genome Sequencing Center for Infectious Disease"/>
            <person name="Wu L."/>
            <person name="Ma J."/>
        </authorList>
    </citation>
    <scope>NUCLEOTIDE SEQUENCE [LARGE SCALE GENOMIC DNA]</scope>
    <source>
        <strain evidence="13">CCUG 39402</strain>
    </source>
</reference>
<evidence type="ECO:0000256" key="2">
    <source>
        <dbReference type="ARBA" id="ARBA00001966"/>
    </source>
</evidence>
<dbReference type="Gene3D" id="3.50.50.60">
    <property type="entry name" value="FAD/NAD(P)-binding domain"/>
    <property type="match status" value="1"/>
</dbReference>
<feature type="domain" description="NADH:flavin oxidoreductase/NADH oxidase N-terminal" evidence="10">
    <location>
        <begin position="15"/>
        <end position="343"/>
    </location>
</feature>
<evidence type="ECO:0000256" key="6">
    <source>
        <dbReference type="ARBA" id="ARBA00022723"/>
    </source>
</evidence>
<dbReference type="SUPFAM" id="SSF51395">
    <property type="entry name" value="FMN-linked oxidoreductases"/>
    <property type="match status" value="1"/>
</dbReference>
<dbReference type="SUPFAM" id="SSF51905">
    <property type="entry name" value="FAD/NAD(P)-binding domain"/>
    <property type="match status" value="1"/>
</dbReference>
<evidence type="ECO:0000256" key="8">
    <source>
        <dbReference type="ARBA" id="ARBA00023004"/>
    </source>
</evidence>
<keyword evidence="6" id="KW-0479">Metal-binding</keyword>